<evidence type="ECO:0000256" key="1">
    <source>
        <dbReference type="SAM" id="MobiDB-lite"/>
    </source>
</evidence>
<evidence type="ECO:0000313" key="3">
    <source>
        <dbReference type="EMBL" id="RMB81180.1"/>
    </source>
</evidence>
<keyword evidence="2" id="KW-0472">Membrane</keyword>
<accession>A0A3M0HYW7</accession>
<name>A0A3M0HYW7_9ACTN</name>
<comment type="caution">
    <text evidence="3">The sequence shown here is derived from an EMBL/GenBank/DDBJ whole genome shotgun (WGS) entry which is preliminary data.</text>
</comment>
<dbReference type="AlphaFoldDB" id="A0A3M0HYW7"/>
<organism evidence="3 4">
    <name type="scientific">Streptomyces shenzhenensis</name>
    <dbReference type="NCBI Taxonomy" id="943815"/>
    <lineage>
        <taxon>Bacteria</taxon>
        <taxon>Bacillati</taxon>
        <taxon>Actinomycetota</taxon>
        <taxon>Actinomycetes</taxon>
        <taxon>Kitasatosporales</taxon>
        <taxon>Streptomycetaceae</taxon>
        <taxon>Streptomyces</taxon>
    </lineage>
</organism>
<evidence type="ECO:0008006" key="5">
    <source>
        <dbReference type="Google" id="ProtNLM"/>
    </source>
</evidence>
<reference evidence="3 4" key="1">
    <citation type="submission" date="2017-11" db="EMBL/GenBank/DDBJ databases">
        <title>Draft genome of actinobacteria isolated from guarana (Paullinia cupana (Mart.) Ducke.</title>
        <authorList>
            <person name="Siqueira K.A."/>
            <person name="Liotti R.G."/>
            <person name="Mendes T.A.O."/>
            <person name="Soares M.A."/>
        </authorList>
    </citation>
    <scope>NUCLEOTIDE SEQUENCE [LARGE SCALE GENOMIC DNA]</scope>
    <source>
        <strain evidence="3 4">193</strain>
    </source>
</reference>
<dbReference type="RefSeq" id="WP_121893977.1">
    <property type="nucleotide sequence ID" value="NZ_PENI01000033.1"/>
</dbReference>
<proteinExistence type="predicted"/>
<feature type="region of interest" description="Disordered" evidence="1">
    <location>
        <begin position="1"/>
        <end position="48"/>
    </location>
</feature>
<gene>
    <name evidence="3" type="ORF">CTZ28_35950</name>
</gene>
<protein>
    <recommendedName>
        <fullName evidence="5">WXG100 family type VII secretion target</fullName>
    </recommendedName>
</protein>
<keyword evidence="2" id="KW-1133">Transmembrane helix</keyword>
<evidence type="ECO:0000256" key="2">
    <source>
        <dbReference type="SAM" id="Phobius"/>
    </source>
</evidence>
<keyword evidence="4" id="KW-1185">Reference proteome</keyword>
<sequence length="437" mass="45751">MTTAPGVETDPYADSAARRGGDLPQGRKPTSYGTGPPNLYPHLGFDPAPGDADSVRGLHKKLASCAEVLEETHGLVTRLMDGSCWTGDAAVAFREELRGGPLALNLRNAAHSLRKAAGQLVCWEGELDDFQRRAGRLDADARDAREVLDRVKGHASQARSTPALTHANAAVAHAQADLDAILGRARKLAAEHEEKARHRAAKIHAATKKLAPQEPGFFEKSLNWLTDNLPDILSWTAAVVGIVALFVISGGTAAAVLLMGAAALSAGAFATRLTRPEVWASLKDGFTKGELDADFWSNLIGVTADGLGALPGIGAVGRGTHAALHGAGESGEALSLGQKLATFGTETMTAGRDLTDLRNPLTEWVINKAPRLTRTVEATEAVAPWAGLGTASYGLSASLADSLDNDTAAKIGTFLDGAFLGPIDGAETVELVRRAFQ</sequence>
<dbReference type="OrthoDB" id="4140785at2"/>
<dbReference type="Proteomes" id="UP000270471">
    <property type="component" value="Unassembled WGS sequence"/>
</dbReference>
<feature type="transmembrane region" description="Helical" evidence="2">
    <location>
        <begin position="232"/>
        <end position="265"/>
    </location>
</feature>
<dbReference type="EMBL" id="PENI01000033">
    <property type="protein sequence ID" value="RMB81180.1"/>
    <property type="molecule type" value="Genomic_DNA"/>
</dbReference>
<keyword evidence="2" id="KW-0812">Transmembrane</keyword>
<evidence type="ECO:0000313" key="4">
    <source>
        <dbReference type="Proteomes" id="UP000270471"/>
    </source>
</evidence>